<reference evidence="1" key="2">
    <citation type="journal article" date="2015" name="Fish Shellfish Immunol.">
        <title>Early steps in the European eel (Anguilla anguilla)-Vibrio vulnificus interaction in the gills: Role of the RtxA13 toxin.</title>
        <authorList>
            <person name="Callol A."/>
            <person name="Pajuelo D."/>
            <person name="Ebbesson L."/>
            <person name="Teles M."/>
            <person name="MacKenzie S."/>
            <person name="Amaro C."/>
        </authorList>
    </citation>
    <scope>NUCLEOTIDE SEQUENCE</scope>
</reference>
<evidence type="ECO:0000313" key="1">
    <source>
        <dbReference type="EMBL" id="JAH23559.1"/>
    </source>
</evidence>
<accession>A0A0E9R359</accession>
<dbReference type="EMBL" id="GBXM01085018">
    <property type="protein sequence ID" value="JAH23559.1"/>
    <property type="molecule type" value="Transcribed_RNA"/>
</dbReference>
<protein>
    <submittedName>
        <fullName evidence="1">Uncharacterized protein</fullName>
    </submittedName>
</protein>
<reference evidence="1" key="1">
    <citation type="submission" date="2014-11" db="EMBL/GenBank/DDBJ databases">
        <authorList>
            <person name="Amaro Gonzalez C."/>
        </authorList>
    </citation>
    <scope>NUCLEOTIDE SEQUENCE</scope>
</reference>
<proteinExistence type="predicted"/>
<organism evidence="1">
    <name type="scientific">Anguilla anguilla</name>
    <name type="common">European freshwater eel</name>
    <name type="synonym">Muraena anguilla</name>
    <dbReference type="NCBI Taxonomy" id="7936"/>
    <lineage>
        <taxon>Eukaryota</taxon>
        <taxon>Metazoa</taxon>
        <taxon>Chordata</taxon>
        <taxon>Craniata</taxon>
        <taxon>Vertebrata</taxon>
        <taxon>Euteleostomi</taxon>
        <taxon>Actinopterygii</taxon>
        <taxon>Neopterygii</taxon>
        <taxon>Teleostei</taxon>
        <taxon>Anguilliformes</taxon>
        <taxon>Anguillidae</taxon>
        <taxon>Anguilla</taxon>
    </lineage>
</organism>
<sequence>MLLSSMPLWTKTMPGQYPPDLEPDHIVSSVAIYFICAEEVETGLFQ</sequence>
<name>A0A0E9R359_ANGAN</name>
<dbReference type="AlphaFoldDB" id="A0A0E9R359"/>